<evidence type="ECO:0000313" key="3">
    <source>
        <dbReference type="Proteomes" id="UP000485058"/>
    </source>
</evidence>
<organism evidence="2 3">
    <name type="scientific">Haematococcus lacustris</name>
    <name type="common">Green alga</name>
    <name type="synonym">Haematococcus pluvialis</name>
    <dbReference type="NCBI Taxonomy" id="44745"/>
    <lineage>
        <taxon>Eukaryota</taxon>
        <taxon>Viridiplantae</taxon>
        <taxon>Chlorophyta</taxon>
        <taxon>core chlorophytes</taxon>
        <taxon>Chlorophyceae</taxon>
        <taxon>CS clade</taxon>
        <taxon>Chlamydomonadales</taxon>
        <taxon>Haematococcaceae</taxon>
        <taxon>Haematococcus</taxon>
    </lineage>
</organism>
<dbReference type="InterPro" id="IPR026983">
    <property type="entry name" value="DHC"/>
</dbReference>
<dbReference type="InterPro" id="IPR011704">
    <property type="entry name" value="ATPase_dyneun-rel_AAA"/>
</dbReference>
<dbReference type="EMBL" id="BLLF01002894">
    <property type="protein sequence ID" value="GFH25702.1"/>
    <property type="molecule type" value="Genomic_DNA"/>
</dbReference>
<keyword evidence="3" id="KW-1185">Reference proteome</keyword>
<sequence length="91" mass="10221">FDPISHEWKDGILAKIFRECATDPCPDRKWVMFDGPVDAVWIENMNTVLDDNKKLCLNSGEIIQMSSTMNLIFEVQDLAVASPATVSRCGM</sequence>
<feature type="non-terminal residue" evidence="2">
    <location>
        <position position="91"/>
    </location>
</feature>
<dbReference type="GO" id="GO:0005524">
    <property type="term" value="F:ATP binding"/>
    <property type="evidence" value="ECO:0007669"/>
    <property type="project" value="InterPro"/>
</dbReference>
<dbReference type="GO" id="GO:0045505">
    <property type="term" value="F:dynein intermediate chain binding"/>
    <property type="evidence" value="ECO:0007669"/>
    <property type="project" value="InterPro"/>
</dbReference>
<dbReference type="PANTHER" id="PTHR45703:SF38">
    <property type="entry name" value="DYNEINS HEAVY CHAIN"/>
    <property type="match status" value="1"/>
</dbReference>
<proteinExistence type="predicted"/>
<dbReference type="GO" id="GO:0030286">
    <property type="term" value="C:dynein complex"/>
    <property type="evidence" value="ECO:0007669"/>
    <property type="project" value="InterPro"/>
</dbReference>
<accession>A0A6A0A4J1</accession>
<dbReference type="AlphaFoldDB" id="A0A6A0A4J1"/>
<dbReference type="GO" id="GO:0007018">
    <property type="term" value="P:microtubule-based movement"/>
    <property type="evidence" value="ECO:0007669"/>
    <property type="project" value="InterPro"/>
</dbReference>
<dbReference type="GO" id="GO:0016887">
    <property type="term" value="F:ATP hydrolysis activity"/>
    <property type="evidence" value="ECO:0007669"/>
    <property type="project" value="InterPro"/>
</dbReference>
<dbReference type="Gene3D" id="3.40.50.300">
    <property type="entry name" value="P-loop containing nucleotide triphosphate hydrolases"/>
    <property type="match status" value="1"/>
</dbReference>
<gene>
    <name evidence="2" type="ORF">HaLaN_23707</name>
</gene>
<feature type="domain" description="ATPase dynein-related AAA" evidence="1">
    <location>
        <begin position="6"/>
        <end position="89"/>
    </location>
</feature>
<dbReference type="GO" id="GO:0051959">
    <property type="term" value="F:dynein light intermediate chain binding"/>
    <property type="evidence" value="ECO:0007669"/>
    <property type="project" value="InterPro"/>
</dbReference>
<dbReference type="Proteomes" id="UP000485058">
    <property type="component" value="Unassembled WGS sequence"/>
</dbReference>
<name>A0A6A0A4J1_HAELA</name>
<dbReference type="InterPro" id="IPR027417">
    <property type="entry name" value="P-loop_NTPase"/>
</dbReference>
<feature type="non-terminal residue" evidence="2">
    <location>
        <position position="1"/>
    </location>
</feature>
<evidence type="ECO:0000259" key="1">
    <source>
        <dbReference type="Pfam" id="PF07728"/>
    </source>
</evidence>
<dbReference type="PANTHER" id="PTHR45703">
    <property type="entry name" value="DYNEIN HEAVY CHAIN"/>
    <property type="match status" value="1"/>
</dbReference>
<dbReference type="Pfam" id="PF07728">
    <property type="entry name" value="AAA_5"/>
    <property type="match status" value="1"/>
</dbReference>
<evidence type="ECO:0000313" key="2">
    <source>
        <dbReference type="EMBL" id="GFH25702.1"/>
    </source>
</evidence>
<reference evidence="2 3" key="1">
    <citation type="submission" date="2020-02" db="EMBL/GenBank/DDBJ databases">
        <title>Draft genome sequence of Haematococcus lacustris strain NIES-144.</title>
        <authorList>
            <person name="Morimoto D."/>
            <person name="Nakagawa S."/>
            <person name="Yoshida T."/>
            <person name="Sawayama S."/>
        </authorList>
    </citation>
    <scope>NUCLEOTIDE SEQUENCE [LARGE SCALE GENOMIC DNA]</scope>
    <source>
        <strain evidence="2 3">NIES-144</strain>
    </source>
</reference>
<comment type="caution">
    <text evidence="2">The sequence shown here is derived from an EMBL/GenBank/DDBJ whole genome shotgun (WGS) entry which is preliminary data.</text>
</comment>
<protein>
    <recommendedName>
        <fullName evidence="1">ATPase dynein-related AAA domain-containing protein</fullName>
    </recommendedName>
</protein>